<sequence length="758" mass="87962">MHRPYEVVKQRMFETPNPFRTDLSFEEKMAVFKDIAADANAEYEVEFEKIMQYFKRYDPLYLCAFAFNYFLDNRAGIDTEAIEGKIDFPPFYVEILQCLALFQNRHYNAEPLHSNAPHFRDTLIKLNTNLSYSYYGLTQNVSSIDELHLVMLRMGMMLHTLAVRNWAYESQMQSVARDLASIIQTRFRDKLGFDPHIFLDILFGIVSNTSSKLNTHFQNIRKVVKGKTHDEVFDKYEEIFDVEVTSVDQREKMWRGVSRKLMSLKIVLMEHSDLALEKVFTSSAKELKMLTQHEITVEECHLIFEKISLRFGELQGTDKNHIFLNNPVHRKPFIKTDESEYFSVLPYMFSHLSVDLLEGFINTDKELTKYYLAEKGKYLEKKIEDLFRTAFPTAQIFVGSKWKCPDTNKLYENDLLIIVKEFAVIVEAKSGTISPPARRGAKDRLFETLKQLVVAPSEQAIRFETFLKSNPKVHTFKTTGGKSNVFDSSGIKYFIPLGVTLSHLGSIGCNLKKLTEAKIIPNKINELAPSISLTDLEIIFDLLPLQSEKLHYFARRREFDAHMTFQGDELDLIGFYLDTGFNIGEDEFNGSFMNLTLKSKELDPYFMGKEHGVAVKKPHLIKTRYWQDILNVVEERKSPNWLQSSYILLHTLLKDQILFEKKFNELKMIVRKGKPLKKHNWSLLKTGPKRRQYAIIGYPYKNITIDERNDVIKMIVDSGEVQDARGIVIIGCNLDNEHYPYSVLAGSSLTDFFDRLDI</sequence>
<organism evidence="1 2">
    <name type="scientific">Flavobacterium noncentrifugens</name>
    <dbReference type="NCBI Taxonomy" id="1128970"/>
    <lineage>
        <taxon>Bacteria</taxon>
        <taxon>Pseudomonadati</taxon>
        <taxon>Bacteroidota</taxon>
        <taxon>Flavobacteriia</taxon>
        <taxon>Flavobacteriales</taxon>
        <taxon>Flavobacteriaceae</taxon>
        <taxon>Flavobacterium</taxon>
    </lineage>
</organism>
<evidence type="ECO:0000313" key="2">
    <source>
        <dbReference type="Proteomes" id="UP000199580"/>
    </source>
</evidence>
<evidence type="ECO:0000313" key="1">
    <source>
        <dbReference type="EMBL" id="SDJ58918.1"/>
    </source>
</evidence>
<keyword evidence="2" id="KW-1185">Reference proteome</keyword>
<dbReference type="AlphaFoldDB" id="A0A1G8UYL6"/>
<proteinExistence type="predicted"/>
<dbReference type="Proteomes" id="UP000199580">
    <property type="component" value="Unassembled WGS sequence"/>
</dbReference>
<gene>
    <name evidence="1" type="ORF">SAMN04487935_1108</name>
</gene>
<dbReference type="EMBL" id="FNEZ01000002">
    <property type="protein sequence ID" value="SDJ58918.1"/>
    <property type="molecule type" value="Genomic_DNA"/>
</dbReference>
<reference evidence="1 2" key="1">
    <citation type="submission" date="2016-10" db="EMBL/GenBank/DDBJ databases">
        <authorList>
            <person name="de Groot N.N."/>
        </authorList>
    </citation>
    <scope>NUCLEOTIDE SEQUENCE [LARGE SCALE GENOMIC DNA]</scope>
    <source>
        <strain evidence="1 2">CGMCC 1.10076</strain>
    </source>
</reference>
<name>A0A1G8UYL6_9FLAO</name>
<accession>A0A1G8UYL6</accession>
<protein>
    <recommendedName>
        <fullName evidence="3">Nuclease-related domain-containing protein</fullName>
    </recommendedName>
</protein>
<evidence type="ECO:0008006" key="3">
    <source>
        <dbReference type="Google" id="ProtNLM"/>
    </source>
</evidence>